<comment type="caution">
    <text evidence="1">The sequence shown here is derived from an EMBL/GenBank/DDBJ whole genome shotgun (WGS) entry which is preliminary data.</text>
</comment>
<protein>
    <submittedName>
        <fullName evidence="1">174_t:CDS:1</fullName>
    </submittedName>
</protein>
<keyword evidence="2" id="KW-1185">Reference proteome</keyword>
<name>A0ACA9QWJ0_9GLOM</name>
<evidence type="ECO:0000313" key="2">
    <source>
        <dbReference type="Proteomes" id="UP000789702"/>
    </source>
</evidence>
<sequence length="87" mass="10127">ELTQYLNEAILSIDVDSLNWWKLNHTRFSYLSQMAKDYLAIQSTSVPSKQVFSKTGDIVRVKHARLSEKRLQALMCVNSWIKHGIKF</sequence>
<gene>
    <name evidence="1" type="ORF">DHETER_LOCUS15636</name>
</gene>
<organism evidence="1 2">
    <name type="scientific">Dentiscutata heterogama</name>
    <dbReference type="NCBI Taxonomy" id="1316150"/>
    <lineage>
        <taxon>Eukaryota</taxon>
        <taxon>Fungi</taxon>
        <taxon>Fungi incertae sedis</taxon>
        <taxon>Mucoromycota</taxon>
        <taxon>Glomeromycotina</taxon>
        <taxon>Glomeromycetes</taxon>
        <taxon>Diversisporales</taxon>
        <taxon>Gigasporaceae</taxon>
        <taxon>Dentiscutata</taxon>
    </lineage>
</organism>
<dbReference type="EMBL" id="CAJVPU010054628">
    <property type="protein sequence ID" value="CAG8767271.1"/>
    <property type="molecule type" value="Genomic_DNA"/>
</dbReference>
<evidence type="ECO:0000313" key="1">
    <source>
        <dbReference type="EMBL" id="CAG8767271.1"/>
    </source>
</evidence>
<proteinExistence type="predicted"/>
<reference evidence="1" key="1">
    <citation type="submission" date="2021-06" db="EMBL/GenBank/DDBJ databases">
        <authorList>
            <person name="Kallberg Y."/>
            <person name="Tangrot J."/>
            <person name="Rosling A."/>
        </authorList>
    </citation>
    <scope>NUCLEOTIDE SEQUENCE</scope>
    <source>
        <strain evidence="1">IL203A</strain>
    </source>
</reference>
<feature type="non-terminal residue" evidence="1">
    <location>
        <position position="87"/>
    </location>
</feature>
<accession>A0ACA9QWJ0</accession>
<feature type="non-terminal residue" evidence="1">
    <location>
        <position position="1"/>
    </location>
</feature>
<dbReference type="Proteomes" id="UP000789702">
    <property type="component" value="Unassembled WGS sequence"/>
</dbReference>